<accession>A0A9I9CXH1</accession>
<dbReference type="EnsemblPlants" id="MELO3C009940.2.1">
    <property type="protein sequence ID" value="MELO3C009940.2.1"/>
    <property type="gene ID" value="MELO3C009940.2"/>
</dbReference>
<feature type="signal peptide" evidence="3">
    <location>
        <begin position="1"/>
        <end position="24"/>
    </location>
</feature>
<reference evidence="4" key="1">
    <citation type="submission" date="2023-03" db="UniProtKB">
        <authorList>
            <consortium name="EnsemblPlants"/>
        </authorList>
    </citation>
    <scope>IDENTIFICATION</scope>
</reference>
<keyword evidence="2" id="KW-1133">Transmembrane helix</keyword>
<dbReference type="PANTHER" id="PTHR13833">
    <property type="match status" value="1"/>
</dbReference>
<dbReference type="Gene3D" id="2.120.10.30">
    <property type="entry name" value="TolB, C-terminal domain"/>
    <property type="match status" value="1"/>
</dbReference>
<protein>
    <recommendedName>
        <fullName evidence="5">NHL domain-containing protein</fullName>
    </recommendedName>
</protein>
<keyword evidence="2" id="KW-0812">Transmembrane</keyword>
<keyword evidence="2" id="KW-0472">Membrane</keyword>
<keyword evidence="3" id="KW-0732">Signal</keyword>
<dbReference type="SUPFAM" id="SSF101898">
    <property type="entry name" value="NHL repeat"/>
    <property type="match status" value="1"/>
</dbReference>
<evidence type="ECO:0000256" key="3">
    <source>
        <dbReference type="SAM" id="SignalP"/>
    </source>
</evidence>
<dbReference type="InterPro" id="IPR011042">
    <property type="entry name" value="6-blade_b-propeller_TolB-like"/>
</dbReference>
<dbReference type="PANTHER" id="PTHR13833:SF78">
    <property type="entry name" value="POTASSIUM TRANSPORTER"/>
    <property type="match status" value="1"/>
</dbReference>
<feature type="chain" id="PRO_5039896315" description="NHL domain-containing protein" evidence="3">
    <location>
        <begin position="25"/>
        <end position="481"/>
    </location>
</feature>
<organism evidence="4">
    <name type="scientific">Cucumis melo</name>
    <name type="common">Muskmelon</name>
    <dbReference type="NCBI Taxonomy" id="3656"/>
    <lineage>
        <taxon>Eukaryota</taxon>
        <taxon>Viridiplantae</taxon>
        <taxon>Streptophyta</taxon>
        <taxon>Embryophyta</taxon>
        <taxon>Tracheophyta</taxon>
        <taxon>Spermatophyta</taxon>
        <taxon>Magnoliopsida</taxon>
        <taxon>eudicotyledons</taxon>
        <taxon>Gunneridae</taxon>
        <taxon>Pentapetalae</taxon>
        <taxon>rosids</taxon>
        <taxon>fabids</taxon>
        <taxon>Cucurbitales</taxon>
        <taxon>Cucurbitaceae</taxon>
        <taxon>Benincaseae</taxon>
        <taxon>Cucumis</taxon>
    </lineage>
</organism>
<dbReference type="AlphaFoldDB" id="A0A9I9CXH1"/>
<dbReference type="Pfam" id="PF01436">
    <property type="entry name" value="NHL"/>
    <property type="match status" value="1"/>
</dbReference>
<name>A0A9I9CXH1_CUCME</name>
<evidence type="ECO:0000256" key="2">
    <source>
        <dbReference type="SAM" id="Phobius"/>
    </source>
</evidence>
<evidence type="ECO:0000313" key="4">
    <source>
        <dbReference type="EnsemblPlants" id="MELO3C009940.2.1"/>
    </source>
</evidence>
<evidence type="ECO:0000256" key="1">
    <source>
        <dbReference type="ARBA" id="ARBA00022737"/>
    </source>
</evidence>
<dbReference type="InterPro" id="IPR001258">
    <property type="entry name" value="NHL_repeat"/>
</dbReference>
<keyword evidence="1" id="KW-0677">Repeat</keyword>
<sequence length="481" mass="53134">MARRWVVLAVIFAVLFCGFSSVSAVPTKIVAGALSKAVSALVNWIWTITSASNTVVSTRSMIKFERGYVVETLLDGSKMGIEPYSVGVSPSGELLILDAENSNVHKISMPVSQSVCDHIMPKLFAGSSEGYSGHVDGKLRDARMSHPRGLTVDQRGNIYIADTKNKAIRKISDAGVTTIAGGKWRKSGHLDGPSEDSKFSNDFDVVYVGSSCSLLVVDRGNQAIREIQLRAEDCTEYDGSFLLGMALLTAAMLLGYMLARFQFRVLATFSSKNDSRVGSRNIPSIPPYGRVEKSVRRPLIPSEEEEDNQPEENIICSLGKLFLNTGSSAAEIFVALLLGARRKASDSHSREHYQVNKHAPSRFGVQENFAASYGRETLETMTRKPYSCSTTRLESVQRYKRIWGDNGGREEQPYPSSPKMFYNRSSERNEVVFGEVQEEEQLCEQNKEKCCVGGGGCVEGRSFSNNKHENAFVTEKRRIRG</sequence>
<dbReference type="Gramene" id="MELO3C009940.2.1">
    <property type="protein sequence ID" value="MELO3C009940.2.1"/>
    <property type="gene ID" value="MELO3C009940.2"/>
</dbReference>
<proteinExistence type="predicted"/>
<evidence type="ECO:0008006" key="5">
    <source>
        <dbReference type="Google" id="ProtNLM"/>
    </source>
</evidence>
<feature type="transmembrane region" description="Helical" evidence="2">
    <location>
        <begin position="239"/>
        <end position="259"/>
    </location>
</feature>